<dbReference type="Pfam" id="PF00753">
    <property type="entry name" value="Lactamase_B"/>
    <property type="match status" value="1"/>
</dbReference>
<keyword evidence="6" id="KW-1185">Reference proteome</keyword>
<dbReference type="Proteomes" id="UP000309676">
    <property type="component" value="Unassembled WGS sequence"/>
</dbReference>
<protein>
    <submittedName>
        <fullName evidence="5">MBL fold metallo-hydrolase</fullName>
    </submittedName>
</protein>
<feature type="domain" description="Metallo-beta-lactamase" evidence="4">
    <location>
        <begin position="24"/>
        <end position="205"/>
    </location>
</feature>
<dbReference type="Gene3D" id="3.60.15.10">
    <property type="entry name" value="Ribonuclease Z/Hydroxyacylglutathione hydrolase-like"/>
    <property type="match status" value="1"/>
</dbReference>
<comment type="function">
    <text evidence="2">Counteracts the endogenous Pycsar antiviral defense system. Phosphodiesterase that enables metal-dependent hydrolysis of host cyclic nucleotide Pycsar defense signals such as cCMP and cUMP.</text>
</comment>
<evidence type="ECO:0000256" key="1">
    <source>
        <dbReference type="ARBA" id="ARBA00034221"/>
    </source>
</evidence>
<reference evidence="5 6" key="1">
    <citation type="submission" date="2019-05" db="EMBL/GenBank/DDBJ databases">
        <authorList>
            <person name="Narsing Rao M.P."/>
            <person name="Li W.J."/>
        </authorList>
    </citation>
    <scope>NUCLEOTIDE SEQUENCE [LARGE SCALE GENOMIC DNA]</scope>
    <source>
        <strain evidence="5 6">SYSU_K30003</strain>
    </source>
</reference>
<accession>A0A5R9GM20</accession>
<comment type="catalytic activity">
    <reaction evidence="3">
        <text>3',5'-cyclic UMP + H2O = UMP + H(+)</text>
        <dbReference type="Rhea" id="RHEA:70575"/>
        <dbReference type="ChEBI" id="CHEBI:15377"/>
        <dbReference type="ChEBI" id="CHEBI:15378"/>
        <dbReference type="ChEBI" id="CHEBI:57865"/>
        <dbReference type="ChEBI" id="CHEBI:184387"/>
    </reaction>
    <physiologicalReaction direction="left-to-right" evidence="3">
        <dbReference type="Rhea" id="RHEA:70576"/>
    </physiologicalReaction>
</comment>
<comment type="caution">
    <text evidence="5">The sequence shown here is derived from an EMBL/GenBank/DDBJ whole genome shotgun (WGS) entry which is preliminary data.</text>
</comment>
<evidence type="ECO:0000313" key="6">
    <source>
        <dbReference type="Proteomes" id="UP000309676"/>
    </source>
</evidence>
<evidence type="ECO:0000313" key="5">
    <source>
        <dbReference type="EMBL" id="TLS52935.1"/>
    </source>
</evidence>
<dbReference type="OrthoDB" id="9761531at2"/>
<evidence type="ECO:0000256" key="3">
    <source>
        <dbReference type="ARBA" id="ARBA00048505"/>
    </source>
</evidence>
<keyword evidence="5" id="KW-0378">Hydrolase</keyword>
<evidence type="ECO:0000259" key="4">
    <source>
        <dbReference type="SMART" id="SM00849"/>
    </source>
</evidence>
<gene>
    <name evidence="5" type="ORF">FE782_06055</name>
</gene>
<dbReference type="GO" id="GO:0016787">
    <property type="term" value="F:hydrolase activity"/>
    <property type="evidence" value="ECO:0007669"/>
    <property type="project" value="UniProtKB-KW"/>
</dbReference>
<proteinExistence type="predicted"/>
<dbReference type="SUPFAM" id="SSF56281">
    <property type="entry name" value="Metallo-hydrolase/oxidoreductase"/>
    <property type="match status" value="1"/>
</dbReference>
<dbReference type="PANTHER" id="PTHR42951:SF4">
    <property type="entry name" value="ACYL-COENZYME A THIOESTERASE MBLAC2"/>
    <property type="match status" value="1"/>
</dbReference>
<name>A0A5R9GM20_9BACL</name>
<dbReference type="InterPro" id="IPR050855">
    <property type="entry name" value="NDM-1-like"/>
</dbReference>
<dbReference type="EMBL" id="VCIW01000003">
    <property type="protein sequence ID" value="TLS52935.1"/>
    <property type="molecule type" value="Genomic_DNA"/>
</dbReference>
<dbReference type="PANTHER" id="PTHR42951">
    <property type="entry name" value="METALLO-BETA-LACTAMASE DOMAIN-CONTAINING"/>
    <property type="match status" value="1"/>
</dbReference>
<dbReference type="InterPro" id="IPR001279">
    <property type="entry name" value="Metallo-B-lactamas"/>
</dbReference>
<dbReference type="AlphaFoldDB" id="A0A5R9GM20"/>
<dbReference type="InterPro" id="IPR036866">
    <property type="entry name" value="RibonucZ/Hydroxyglut_hydro"/>
</dbReference>
<evidence type="ECO:0000256" key="2">
    <source>
        <dbReference type="ARBA" id="ARBA00034301"/>
    </source>
</evidence>
<comment type="catalytic activity">
    <reaction evidence="1">
        <text>3',5'-cyclic CMP + H2O = CMP + H(+)</text>
        <dbReference type="Rhea" id="RHEA:72675"/>
        <dbReference type="ChEBI" id="CHEBI:15377"/>
        <dbReference type="ChEBI" id="CHEBI:15378"/>
        <dbReference type="ChEBI" id="CHEBI:58003"/>
        <dbReference type="ChEBI" id="CHEBI:60377"/>
    </reaction>
    <physiologicalReaction direction="left-to-right" evidence="1">
        <dbReference type="Rhea" id="RHEA:72676"/>
    </physiologicalReaction>
</comment>
<dbReference type="SMART" id="SM00849">
    <property type="entry name" value="Lactamase_B"/>
    <property type="match status" value="1"/>
</dbReference>
<organism evidence="5 6">
    <name type="scientific">Paenibacillus antri</name>
    <dbReference type="NCBI Taxonomy" id="2582848"/>
    <lineage>
        <taxon>Bacteria</taxon>
        <taxon>Bacillati</taxon>
        <taxon>Bacillota</taxon>
        <taxon>Bacilli</taxon>
        <taxon>Bacillales</taxon>
        <taxon>Paenibacillaceae</taxon>
        <taxon>Paenibacillus</taxon>
    </lineage>
</organism>
<sequence>MSHAVKLTGNLYVVAGDKLTHGWDASAYLVLGDEPALIDCGSTAGYPALKRNLEGLGLSPRDIKRVYATHGHWDHISGYALLKEDNPDVELHIHEAARASVEAGDAELTAAFLYDLPFPKMAVDGLLEDGATTTIGGNETKLIHTPGHTPACVSFLLQCGGNRVLIAGDTMWGGFHPRIKSDMDAWHRSLSKLAAEEFEYMSFGHLPPTLVVDAKTKVVEAQKQLGVYFNPWFKPFHTKFMY</sequence>
<dbReference type="RefSeq" id="WP_138193176.1">
    <property type="nucleotide sequence ID" value="NZ_VCIW01000003.1"/>
</dbReference>